<dbReference type="Gene3D" id="1.10.357.10">
    <property type="entry name" value="Tetracycline Repressor, domain 2"/>
    <property type="match status" value="1"/>
</dbReference>
<dbReference type="InterPro" id="IPR001647">
    <property type="entry name" value="HTH_TetR"/>
</dbReference>
<dbReference type="InterPro" id="IPR009057">
    <property type="entry name" value="Homeodomain-like_sf"/>
</dbReference>
<keyword evidence="1" id="KW-0805">Transcription regulation</keyword>
<dbReference type="EMBL" id="CP039631">
    <property type="protein sequence ID" value="QCG68186.2"/>
    <property type="molecule type" value="Genomic_DNA"/>
</dbReference>
<feature type="domain" description="HTH tetR-type" evidence="5">
    <location>
        <begin position="8"/>
        <end position="68"/>
    </location>
</feature>
<sequence>MMKLSKGEATAERILDAAFRSIATKGCGTVTLRGIAEEAGVVLSQLSYHYGNKDSLFAAVLKRMQQGYMATLDERLEARGTLSGQIMALVEYNELILKESPDTYRNFLEFFNFAMNSEAFRVEVADFIAGIAAMIESRIARYELGGRRKGRFFGGGGHALHPLCYVRNLAPASAQSGQ</sequence>
<evidence type="ECO:0000256" key="3">
    <source>
        <dbReference type="ARBA" id="ARBA00023163"/>
    </source>
</evidence>
<dbReference type="Proteomes" id="UP000298274">
    <property type="component" value="Chromosome"/>
</dbReference>
<evidence type="ECO:0000256" key="4">
    <source>
        <dbReference type="PROSITE-ProRule" id="PRU00335"/>
    </source>
</evidence>
<keyword evidence="3" id="KW-0804">Transcription</keyword>
<evidence type="ECO:0000259" key="5">
    <source>
        <dbReference type="PROSITE" id="PS50977"/>
    </source>
</evidence>
<evidence type="ECO:0000256" key="1">
    <source>
        <dbReference type="ARBA" id="ARBA00023015"/>
    </source>
</evidence>
<dbReference type="GO" id="GO:0000976">
    <property type="term" value="F:transcription cis-regulatory region binding"/>
    <property type="evidence" value="ECO:0007669"/>
    <property type="project" value="TreeGrafter"/>
</dbReference>
<organism evidence="6 7">
    <name type="scientific">Pseudomonas veronii</name>
    <dbReference type="NCBI Taxonomy" id="76761"/>
    <lineage>
        <taxon>Bacteria</taxon>
        <taxon>Pseudomonadati</taxon>
        <taxon>Pseudomonadota</taxon>
        <taxon>Gammaproteobacteria</taxon>
        <taxon>Pseudomonadales</taxon>
        <taxon>Pseudomonadaceae</taxon>
        <taxon>Pseudomonas</taxon>
    </lineage>
</organism>
<evidence type="ECO:0000256" key="2">
    <source>
        <dbReference type="ARBA" id="ARBA00023125"/>
    </source>
</evidence>
<dbReference type="PANTHER" id="PTHR30055">
    <property type="entry name" value="HTH-TYPE TRANSCRIPTIONAL REGULATOR RUTR"/>
    <property type="match status" value="1"/>
</dbReference>
<dbReference type="AlphaFoldDB" id="A0A4V1DBY0"/>
<evidence type="ECO:0000313" key="6">
    <source>
        <dbReference type="EMBL" id="QCG68186.2"/>
    </source>
</evidence>
<dbReference type="PROSITE" id="PS50977">
    <property type="entry name" value="HTH_TETR_2"/>
    <property type="match status" value="1"/>
</dbReference>
<dbReference type="PRINTS" id="PR00455">
    <property type="entry name" value="HTHTETR"/>
</dbReference>
<dbReference type="PANTHER" id="PTHR30055:SF234">
    <property type="entry name" value="HTH-TYPE TRANSCRIPTIONAL REGULATOR BETI"/>
    <property type="match status" value="1"/>
</dbReference>
<feature type="DNA-binding region" description="H-T-H motif" evidence="4">
    <location>
        <begin position="31"/>
        <end position="50"/>
    </location>
</feature>
<dbReference type="InterPro" id="IPR050109">
    <property type="entry name" value="HTH-type_TetR-like_transc_reg"/>
</dbReference>
<reference evidence="7" key="1">
    <citation type="submission" date="2019-04" db="EMBL/GenBank/DDBJ databases">
        <title>Complete genome sequence of Pseudomonas veronii strain PVy, a versatile degrader capable of using multiple contaminants as sole carbon sources.</title>
        <authorList>
            <person name="Lopez-Echartea E."/>
            <person name="Ridl J."/>
            <person name="Pajer P."/>
            <person name="Strejcek M."/>
            <person name="Suman J."/>
            <person name="Uhlik O."/>
        </authorList>
    </citation>
    <scope>NUCLEOTIDE SEQUENCE [LARGE SCALE GENOMIC DNA]</scope>
    <source>
        <strain evidence="7">Pvy</strain>
    </source>
</reference>
<keyword evidence="2 4" id="KW-0238">DNA-binding</keyword>
<dbReference type="SUPFAM" id="SSF46689">
    <property type="entry name" value="Homeodomain-like"/>
    <property type="match status" value="1"/>
</dbReference>
<proteinExistence type="predicted"/>
<dbReference type="GO" id="GO:0003700">
    <property type="term" value="F:DNA-binding transcription factor activity"/>
    <property type="evidence" value="ECO:0007669"/>
    <property type="project" value="TreeGrafter"/>
</dbReference>
<accession>A0A4V1DBY0</accession>
<gene>
    <name evidence="6" type="ORF">E4167_30010</name>
</gene>
<evidence type="ECO:0000313" key="7">
    <source>
        <dbReference type="Proteomes" id="UP000298274"/>
    </source>
</evidence>
<name>A0A4V1DBY0_PSEVE</name>
<protein>
    <submittedName>
        <fullName evidence="6">TetR/AcrR family transcriptional regulator</fullName>
    </submittedName>
</protein>
<dbReference type="Pfam" id="PF00440">
    <property type="entry name" value="TetR_N"/>
    <property type="match status" value="1"/>
</dbReference>